<dbReference type="Gene3D" id="2.60.120.260">
    <property type="entry name" value="Galactose-binding domain-like"/>
    <property type="match status" value="2"/>
</dbReference>
<dbReference type="STRING" id="763034.HMPREF9446_03270"/>
<proteinExistence type="predicted"/>
<dbReference type="PANTHER" id="PTHR33307:SF6">
    <property type="entry name" value="ALPHA-RHAMNOSIDASE (EUROFUNG)-RELATED"/>
    <property type="match status" value="1"/>
</dbReference>
<dbReference type="Pfam" id="PF17389">
    <property type="entry name" value="Bac_rhamnosid6H"/>
    <property type="match status" value="1"/>
</dbReference>
<dbReference type="Proteomes" id="UP000003416">
    <property type="component" value="Unassembled WGS sequence"/>
</dbReference>
<dbReference type="InterPro" id="IPR008928">
    <property type="entry name" value="6-hairpin_glycosidase_sf"/>
</dbReference>
<dbReference type="InterPro" id="IPR013737">
    <property type="entry name" value="Bac_rhamnosid_N"/>
</dbReference>
<dbReference type="Pfam" id="PF08531">
    <property type="entry name" value="Bac_rhamnosid_N"/>
    <property type="match status" value="1"/>
</dbReference>
<dbReference type="HOGENOM" id="CLU_002926_1_1_10"/>
<dbReference type="InterPro" id="IPR012341">
    <property type="entry name" value="6hp_glycosidase-like_sf"/>
</dbReference>
<evidence type="ECO:0000256" key="1">
    <source>
        <dbReference type="ARBA" id="ARBA00001445"/>
    </source>
</evidence>
<dbReference type="InterPro" id="IPR035396">
    <property type="entry name" value="Bac_rhamnosid6H"/>
</dbReference>
<dbReference type="GO" id="GO:0030596">
    <property type="term" value="F:alpha-L-rhamnosidase activity"/>
    <property type="evidence" value="ECO:0007669"/>
    <property type="project" value="UniProtKB-EC"/>
</dbReference>
<evidence type="ECO:0000259" key="7">
    <source>
        <dbReference type="Pfam" id="PF17390"/>
    </source>
</evidence>
<evidence type="ECO:0000259" key="6">
    <source>
        <dbReference type="Pfam" id="PF17389"/>
    </source>
</evidence>
<reference evidence="8 9" key="1">
    <citation type="submission" date="2011-02" db="EMBL/GenBank/DDBJ databases">
        <authorList>
            <person name="Weinstock G."/>
            <person name="Sodergren E."/>
            <person name="Clifton S."/>
            <person name="Fulton L."/>
            <person name="Fulton B."/>
            <person name="Courtney L."/>
            <person name="Fronick C."/>
            <person name="Harrison M."/>
            <person name="Strong C."/>
            <person name="Farmer C."/>
            <person name="Delahaunty K."/>
            <person name="Markovic C."/>
            <person name="Hall O."/>
            <person name="Minx P."/>
            <person name="Tomlinson C."/>
            <person name="Mitreva M."/>
            <person name="Hou S."/>
            <person name="Chen J."/>
            <person name="Wollam A."/>
            <person name="Pepin K.H."/>
            <person name="Johnson M."/>
            <person name="Bhonagiri V."/>
            <person name="Zhang X."/>
            <person name="Suruliraj S."/>
            <person name="Warren W."/>
            <person name="Chinwalla A."/>
            <person name="Mardis E.R."/>
            <person name="Wilson R.K."/>
        </authorList>
    </citation>
    <scope>NUCLEOTIDE SEQUENCE [LARGE SCALE GENOMIC DNA]</scope>
    <source>
        <strain evidence="8 9">YIT 12057</strain>
    </source>
</reference>
<evidence type="ECO:0000259" key="5">
    <source>
        <dbReference type="Pfam" id="PF08531"/>
    </source>
</evidence>
<dbReference type="EMBL" id="AFBN01000096">
    <property type="protein sequence ID" value="EGF52061.1"/>
    <property type="molecule type" value="Genomic_DNA"/>
</dbReference>
<organism evidence="8 9">
    <name type="scientific">Bacteroides fluxus YIT 12057</name>
    <dbReference type="NCBI Taxonomy" id="763034"/>
    <lineage>
        <taxon>Bacteria</taxon>
        <taxon>Pseudomonadati</taxon>
        <taxon>Bacteroidota</taxon>
        <taxon>Bacteroidia</taxon>
        <taxon>Bacteroidales</taxon>
        <taxon>Bacteroidaceae</taxon>
        <taxon>Bacteroides</taxon>
    </lineage>
</organism>
<dbReference type="Gene3D" id="1.50.10.10">
    <property type="match status" value="1"/>
</dbReference>
<dbReference type="EC" id="3.2.1.40" evidence="2"/>
<evidence type="ECO:0000313" key="9">
    <source>
        <dbReference type="Proteomes" id="UP000003416"/>
    </source>
</evidence>
<evidence type="ECO:0000256" key="2">
    <source>
        <dbReference type="ARBA" id="ARBA00012652"/>
    </source>
</evidence>
<gene>
    <name evidence="8" type="ORF">HMPREF9446_03270</name>
</gene>
<dbReference type="Pfam" id="PF05592">
    <property type="entry name" value="Bac_rhamnosid"/>
    <property type="match status" value="1"/>
</dbReference>
<evidence type="ECO:0000256" key="3">
    <source>
        <dbReference type="ARBA" id="ARBA00022801"/>
    </source>
</evidence>
<keyword evidence="3" id="KW-0378">Hydrolase</keyword>
<dbReference type="eggNOG" id="COG3250">
    <property type="taxonomic scope" value="Bacteria"/>
</dbReference>
<feature type="domain" description="Bacterial alpha-L-rhamnosidase N-terminal" evidence="5">
    <location>
        <begin position="110"/>
        <end position="278"/>
    </location>
</feature>
<dbReference type="Pfam" id="PF17390">
    <property type="entry name" value="Bac_rhamnosid_C"/>
    <property type="match status" value="1"/>
</dbReference>
<feature type="domain" description="Alpha-L-rhamnosidase C-terminal" evidence="7">
    <location>
        <begin position="727"/>
        <end position="798"/>
    </location>
</feature>
<keyword evidence="9" id="KW-1185">Reference proteome</keyword>
<dbReference type="InterPro" id="IPR016007">
    <property type="entry name" value="Alpha_rhamnosid"/>
</dbReference>
<dbReference type="Gene3D" id="2.60.40.10">
    <property type="entry name" value="Immunoglobulins"/>
    <property type="match status" value="1"/>
</dbReference>
<protein>
    <recommendedName>
        <fullName evidence="2">alpha-L-rhamnosidase</fullName>
        <ecNumber evidence="2">3.2.1.40</ecNumber>
    </recommendedName>
</protein>
<comment type="caution">
    <text evidence="8">The sequence shown here is derived from an EMBL/GenBank/DDBJ whole genome shotgun (WGS) entry which is preliminary data.</text>
</comment>
<feature type="domain" description="Alpha-L-rhamnosidase concanavalin-like" evidence="4">
    <location>
        <begin position="289"/>
        <end position="384"/>
    </location>
</feature>
<evidence type="ECO:0000313" key="8">
    <source>
        <dbReference type="EMBL" id="EGF52061.1"/>
    </source>
</evidence>
<feature type="domain" description="Alpha-L-rhamnosidase six-hairpin glycosidase" evidence="6">
    <location>
        <begin position="389"/>
        <end position="725"/>
    </location>
</feature>
<comment type="catalytic activity">
    <reaction evidence="1">
        <text>Hydrolysis of terminal non-reducing alpha-L-rhamnose residues in alpha-L-rhamnosides.</text>
        <dbReference type="EC" id="3.2.1.40"/>
    </reaction>
</comment>
<sequence length="825" mass="93873">MRQCAYEIQVATDSLELTRGNVNLWNSGKIRSGQSVMVPYKGKGLRPRMLCYWRVRVENEHGEQSAWSSIQRFAIGILDHRLFNGKYIGLAEGDVRSPLLRKSFMVKQKNTTFLHVNSLGYHEVYINGKKADSQVLSPAVSQLDKRSLIVTYDITPFLSQGENDLVIWLGQGWYKKPGHFKAQYEGPVVKAEISVLNGGRWETIAETDRTWTGCESGYTDMGTWKALHFGGERIDARIVPSDLSAGELNKRQWGTVAEVDIREHSVSPQMCEPNRIQETLAPKSITPLDQDTWLVDMGKVLTGWFELQVPQLPAGHEISVFYSDYMKEEGTIEEQGESDLYIVSGNPDGNIFRNKFHYHAFRYIKIVNLPYKPDSKHIKAHLIHGDYRAASTFICSDKDLNAIHDMIDYTTRCLTFSGYMVDCPHLERMGYGGDGNSSTQTVQTMYDVAPTFLNWMQAWKDAMREGGSLPHTAPCGGGGGGPYWCGFVVMAPWRTYINYNDPRLLERFYDTMKAWMDYVERYRIDGLLKRWPDTPYRSWFLGDWLAPKGVDYTNPVSIDLVNNCFISECFEVMSKAASVLGKSEDAVAFANKRSELNALIHERFYRPAEEKYATGSQLDMIYPMLAGAVPDKLYSLVSNNLKRYTAEQNKGHIGVGLVGVPVLTEWAIRNKETDFMYNLLKKQDYPGYLYMLNKGATTTWEYWHGERSRIHNCYNGIGTWFYQAVGGIRTDEGQPGYKHVFIEPQIPEGVTWAKVSKETPFGTIYVGWHLEGNKLKLNIRLPIGVTADVITPQDATEGWLDNQRISILDKSLRLDNGSYSCVYKF</sequence>
<dbReference type="GO" id="GO:0005975">
    <property type="term" value="P:carbohydrate metabolic process"/>
    <property type="evidence" value="ECO:0007669"/>
    <property type="project" value="InterPro"/>
</dbReference>
<dbReference type="PIRSF" id="PIRSF010631">
    <property type="entry name" value="A-rhamnsds"/>
    <property type="match status" value="1"/>
</dbReference>
<dbReference type="InterPro" id="IPR008902">
    <property type="entry name" value="Rhamnosid_concanavalin"/>
</dbReference>
<dbReference type="InterPro" id="IPR013783">
    <property type="entry name" value="Ig-like_fold"/>
</dbReference>
<dbReference type="PANTHER" id="PTHR33307">
    <property type="entry name" value="ALPHA-RHAMNOSIDASE (EUROFUNG)"/>
    <property type="match status" value="1"/>
</dbReference>
<dbReference type="Gene3D" id="2.60.420.10">
    <property type="entry name" value="Maltose phosphorylase, domain 3"/>
    <property type="match status" value="1"/>
</dbReference>
<evidence type="ECO:0000259" key="4">
    <source>
        <dbReference type="Pfam" id="PF05592"/>
    </source>
</evidence>
<name>F3PWY2_9BACE</name>
<dbReference type="InterPro" id="IPR035398">
    <property type="entry name" value="Bac_rhamnosid_C"/>
</dbReference>
<dbReference type="Pfam" id="PF25788">
    <property type="entry name" value="Ig_Rha78A_N"/>
    <property type="match status" value="1"/>
</dbReference>
<accession>F3PWY2</accession>
<dbReference type="AlphaFoldDB" id="F3PWY2"/>
<dbReference type="SUPFAM" id="SSF48208">
    <property type="entry name" value="Six-hairpin glycosidases"/>
    <property type="match status" value="1"/>
</dbReference>